<evidence type="ECO:0000256" key="1">
    <source>
        <dbReference type="ARBA" id="ARBA00000644"/>
    </source>
</evidence>
<comment type="similarity">
    <text evidence="4">Belongs to the glucosamine/galactosamine-6-phosphate isomerase family. NagB subfamily.</text>
</comment>
<dbReference type="HAMAP" id="MF_01241">
    <property type="entry name" value="GlcN6P_deamin"/>
    <property type="match status" value="1"/>
</dbReference>
<comment type="function">
    <text evidence="4">Catalyzes the reversible isomerization-deamination of glucosamine 6-phosphate (GlcN6P) to form fructose 6-phosphate (Fru6P) and ammonium ion.</text>
</comment>
<dbReference type="GO" id="GO:0006043">
    <property type="term" value="P:glucosamine catabolic process"/>
    <property type="evidence" value="ECO:0007669"/>
    <property type="project" value="TreeGrafter"/>
</dbReference>
<sequence length="240" mass="26497">MKVQVVKDYQEMSKVAADIVANVVREKSSPVLGLATGSTPLGLYEILSQFCRQKKLSFQKVKTVNLDEYVGLGKNDEQSYVHFMHSNLFDKVDLPEENTHLPNGLASDLQQECARYHQLLQDYTQDVQILGLGSNGHIGFNEPNTPFDSTTHLVSLADSTIKDNARFFKDISQVPTRAITMGIAEIMRAKKILVLASGSNKADAVYKMVKGKVTEQCPASILQLHPDCTVLVDEAAASRL</sequence>
<dbReference type="GO" id="GO:0005737">
    <property type="term" value="C:cytoplasm"/>
    <property type="evidence" value="ECO:0007669"/>
    <property type="project" value="TreeGrafter"/>
</dbReference>
<comment type="caution">
    <text evidence="4">Lacks conserved residue(s) required for the propagation of feature annotation.</text>
</comment>
<dbReference type="AlphaFoldDB" id="A0A9D1E3B9"/>
<protein>
    <recommendedName>
        <fullName evidence="4">Glucosamine-6-phosphate deaminase</fullName>
        <ecNumber evidence="4">3.5.99.6</ecNumber>
    </recommendedName>
    <alternativeName>
        <fullName evidence="4">GlcN6P deaminase</fullName>
        <shortName evidence="4">GNPDA</shortName>
    </alternativeName>
    <alternativeName>
        <fullName evidence="4">Glucosamine-6-phosphate isomerase</fullName>
    </alternativeName>
</protein>
<dbReference type="GO" id="GO:0004342">
    <property type="term" value="F:glucosamine-6-phosphate deaminase activity"/>
    <property type="evidence" value="ECO:0007669"/>
    <property type="project" value="UniProtKB-UniRule"/>
</dbReference>
<dbReference type="GO" id="GO:0005975">
    <property type="term" value="P:carbohydrate metabolic process"/>
    <property type="evidence" value="ECO:0007669"/>
    <property type="project" value="InterPro"/>
</dbReference>
<evidence type="ECO:0000256" key="4">
    <source>
        <dbReference type="HAMAP-Rule" id="MF_01241"/>
    </source>
</evidence>
<keyword evidence="2 4" id="KW-0378">Hydrolase</keyword>
<organism evidence="6 7">
    <name type="scientific">Candidatus Fimimonas gallinarum</name>
    <dbReference type="NCBI Taxonomy" id="2840821"/>
    <lineage>
        <taxon>Bacteria</taxon>
        <taxon>Pseudomonadati</taxon>
        <taxon>Myxococcota</taxon>
        <taxon>Myxococcia</taxon>
        <taxon>Myxococcales</taxon>
        <taxon>Cystobacterineae</taxon>
        <taxon>Myxococcaceae</taxon>
        <taxon>Myxococcaceae incertae sedis</taxon>
        <taxon>Candidatus Fimimonas</taxon>
    </lineage>
</organism>
<dbReference type="EC" id="3.5.99.6" evidence="4"/>
<dbReference type="EMBL" id="DVHL01000018">
    <property type="protein sequence ID" value="HIR65712.1"/>
    <property type="molecule type" value="Genomic_DNA"/>
</dbReference>
<dbReference type="SUPFAM" id="SSF100950">
    <property type="entry name" value="NagB/RpiA/CoA transferase-like"/>
    <property type="match status" value="1"/>
</dbReference>
<dbReference type="InterPro" id="IPR006148">
    <property type="entry name" value="Glc/Gal-6P_isomerase"/>
</dbReference>
<dbReference type="GO" id="GO:0019262">
    <property type="term" value="P:N-acetylneuraminate catabolic process"/>
    <property type="evidence" value="ECO:0007669"/>
    <property type="project" value="UniProtKB-UniRule"/>
</dbReference>
<feature type="domain" description="Glucosamine/galactosamine-6-phosphate isomerase" evidence="5">
    <location>
        <begin position="11"/>
        <end position="223"/>
    </location>
</feature>
<dbReference type="PANTHER" id="PTHR11280">
    <property type="entry name" value="GLUCOSAMINE-6-PHOSPHATE ISOMERASE"/>
    <property type="match status" value="1"/>
</dbReference>
<evidence type="ECO:0000256" key="2">
    <source>
        <dbReference type="ARBA" id="ARBA00022801"/>
    </source>
</evidence>
<dbReference type="InterPro" id="IPR004547">
    <property type="entry name" value="Glucosamine6P_isomerase"/>
</dbReference>
<reference evidence="6" key="2">
    <citation type="journal article" date="2021" name="PeerJ">
        <title>Extensive microbial diversity within the chicken gut microbiome revealed by metagenomics and culture.</title>
        <authorList>
            <person name="Gilroy R."/>
            <person name="Ravi A."/>
            <person name="Getino M."/>
            <person name="Pursley I."/>
            <person name="Horton D.L."/>
            <person name="Alikhan N.F."/>
            <person name="Baker D."/>
            <person name="Gharbi K."/>
            <person name="Hall N."/>
            <person name="Watson M."/>
            <person name="Adriaenssens E.M."/>
            <person name="Foster-Nyarko E."/>
            <person name="Jarju S."/>
            <person name="Secka A."/>
            <person name="Antonio M."/>
            <person name="Oren A."/>
            <person name="Chaudhuri R.R."/>
            <person name="La Ragione R."/>
            <person name="Hildebrand F."/>
            <person name="Pallen M.J."/>
        </authorList>
    </citation>
    <scope>NUCLEOTIDE SEQUENCE</scope>
    <source>
        <strain evidence="6">CHK121-14286</strain>
    </source>
</reference>
<evidence type="ECO:0000313" key="6">
    <source>
        <dbReference type="EMBL" id="HIR65712.1"/>
    </source>
</evidence>
<proteinExistence type="inferred from homology"/>
<comment type="catalytic activity">
    <reaction evidence="1 4">
        <text>alpha-D-glucosamine 6-phosphate + H2O = beta-D-fructose 6-phosphate + NH4(+)</text>
        <dbReference type="Rhea" id="RHEA:12172"/>
        <dbReference type="ChEBI" id="CHEBI:15377"/>
        <dbReference type="ChEBI" id="CHEBI:28938"/>
        <dbReference type="ChEBI" id="CHEBI:57634"/>
        <dbReference type="ChEBI" id="CHEBI:75989"/>
        <dbReference type="EC" id="3.5.99.6"/>
    </reaction>
</comment>
<name>A0A9D1E3B9_9BACT</name>
<accession>A0A9D1E3B9</accession>
<reference evidence="6" key="1">
    <citation type="submission" date="2020-10" db="EMBL/GenBank/DDBJ databases">
        <authorList>
            <person name="Gilroy R."/>
        </authorList>
    </citation>
    <scope>NUCLEOTIDE SEQUENCE</scope>
    <source>
        <strain evidence="6">CHK121-14286</strain>
    </source>
</reference>
<gene>
    <name evidence="4 6" type="primary">nagB</name>
    <name evidence="6" type="ORF">IAC95_02330</name>
</gene>
<feature type="active site" description="For ring-opening step" evidence="4">
    <location>
        <position position="135"/>
    </location>
</feature>
<dbReference type="NCBIfam" id="TIGR00502">
    <property type="entry name" value="nagB"/>
    <property type="match status" value="1"/>
</dbReference>
<dbReference type="FunFam" id="3.40.50.1360:FF:000003">
    <property type="entry name" value="Glucosamine-6-phosphate deaminase"/>
    <property type="match status" value="1"/>
</dbReference>
<dbReference type="InterPro" id="IPR037171">
    <property type="entry name" value="NagB/RpiA_transferase-like"/>
</dbReference>
<comment type="caution">
    <text evidence="6">The sequence shown here is derived from an EMBL/GenBank/DDBJ whole genome shotgun (WGS) entry which is preliminary data.</text>
</comment>
<feature type="active site" description="Proton acceptor; for enolization step" evidence="4">
    <location>
        <position position="67"/>
    </location>
</feature>
<dbReference type="Proteomes" id="UP000824200">
    <property type="component" value="Unassembled WGS sequence"/>
</dbReference>
<dbReference type="PANTHER" id="PTHR11280:SF5">
    <property type="entry name" value="GLUCOSAMINE-6-PHOSPHATE ISOMERASE"/>
    <property type="match status" value="1"/>
</dbReference>
<dbReference type="CDD" id="cd01399">
    <property type="entry name" value="GlcN6P_deaminase"/>
    <property type="match status" value="1"/>
</dbReference>
<dbReference type="GO" id="GO:0006046">
    <property type="term" value="P:N-acetylglucosamine catabolic process"/>
    <property type="evidence" value="ECO:0007669"/>
    <property type="project" value="UniProtKB-UniRule"/>
</dbReference>
<evidence type="ECO:0000313" key="7">
    <source>
        <dbReference type="Proteomes" id="UP000824200"/>
    </source>
</evidence>
<dbReference type="GO" id="GO:0042802">
    <property type="term" value="F:identical protein binding"/>
    <property type="evidence" value="ECO:0007669"/>
    <property type="project" value="TreeGrafter"/>
</dbReference>
<keyword evidence="3 4" id="KW-0119">Carbohydrate metabolism</keyword>
<feature type="active site" description="For ring-opening step" evidence="4">
    <location>
        <position position="142"/>
    </location>
</feature>
<evidence type="ECO:0000256" key="3">
    <source>
        <dbReference type="ARBA" id="ARBA00023277"/>
    </source>
</evidence>
<evidence type="ECO:0000259" key="5">
    <source>
        <dbReference type="Pfam" id="PF01182"/>
    </source>
</evidence>
<dbReference type="Pfam" id="PF01182">
    <property type="entry name" value="Glucosamine_iso"/>
    <property type="match status" value="1"/>
</dbReference>
<dbReference type="Gene3D" id="3.40.50.1360">
    <property type="match status" value="1"/>
</dbReference>
<comment type="pathway">
    <text evidence="4">Amino-sugar metabolism; N-acetylneuraminate degradation; D-fructose 6-phosphate from N-acetylneuraminate: step 5/5.</text>
</comment>
<feature type="active site" description="Proton acceptor; for ring-opening step" evidence="4">
    <location>
        <position position="137"/>
    </location>
</feature>